<keyword evidence="4 10" id="KW-0812">Transmembrane</keyword>
<evidence type="ECO:0000256" key="5">
    <source>
        <dbReference type="ARBA" id="ARBA00022989"/>
    </source>
</evidence>
<dbReference type="PANTHER" id="PTHR11003">
    <property type="entry name" value="POTASSIUM CHANNEL, SUBFAMILY K"/>
    <property type="match status" value="1"/>
</dbReference>
<organism evidence="12 13">
    <name type="scientific">Hibiscus sabdariffa</name>
    <name type="common">roselle</name>
    <dbReference type="NCBI Taxonomy" id="183260"/>
    <lineage>
        <taxon>Eukaryota</taxon>
        <taxon>Viridiplantae</taxon>
        <taxon>Streptophyta</taxon>
        <taxon>Embryophyta</taxon>
        <taxon>Tracheophyta</taxon>
        <taxon>Spermatophyta</taxon>
        <taxon>Magnoliopsida</taxon>
        <taxon>eudicotyledons</taxon>
        <taxon>Gunneridae</taxon>
        <taxon>Pentapetalae</taxon>
        <taxon>rosids</taxon>
        <taxon>malvids</taxon>
        <taxon>Malvales</taxon>
        <taxon>Malvaceae</taxon>
        <taxon>Malvoideae</taxon>
        <taxon>Hibiscus</taxon>
    </lineage>
</organism>
<comment type="caution">
    <text evidence="12">The sequence shown here is derived from an EMBL/GenBank/DDBJ whole genome shotgun (WGS) entry which is preliminary data.</text>
</comment>
<keyword evidence="5 10" id="KW-1133">Transmembrane helix</keyword>
<name>A0ABR2DMH0_9ROSI</name>
<dbReference type="Pfam" id="PF07885">
    <property type="entry name" value="Ion_trans_2"/>
    <property type="match status" value="2"/>
</dbReference>
<dbReference type="InterPro" id="IPR003280">
    <property type="entry name" value="2pore_dom_K_chnl"/>
</dbReference>
<comment type="subcellular location">
    <subcellularLocation>
        <location evidence="1">Membrane</location>
        <topology evidence="1">Multi-pass membrane protein</topology>
    </subcellularLocation>
</comment>
<evidence type="ECO:0000256" key="9">
    <source>
        <dbReference type="SAM" id="MobiDB-lite"/>
    </source>
</evidence>
<dbReference type="InterPro" id="IPR013099">
    <property type="entry name" value="K_chnl_dom"/>
</dbReference>
<dbReference type="SUPFAM" id="SSF81324">
    <property type="entry name" value="Voltage-gated potassium channels"/>
    <property type="match status" value="2"/>
</dbReference>
<evidence type="ECO:0000256" key="4">
    <source>
        <dbReference type="ARBA" id="ARBA00022692"/>
    </source>
</evidence>
<dbReference type="Proteomes" id="UP001472677">
    <property type="component" value="Unassembled WGS sequence"/>
</dbReference>
<evidence type="ECO:0000256" key="3">
    <source>
        <dbReference type="ARBA" id="ARBA00022448"/>
    </source>
</evidence>
<feature type="domain" description="Potassium channel" evidence="11">
    <location>
        <begin position="81"/>
        <end position="150"/>
    </location>
</feature>
<evidence type="ECO:0000259" key="11">
    <source>
        <dbReference type="Pfam" id="PF07885"/>
    </source>
</evidence>
<evidence type="ECO:0000313" key="12">
    <source>
        <dbReference type="EMBL" id="KAK8542622.1"/>
    </source>
</evidence>
<gene>
    <name evidence="12" type="ORF">V6N12_015211</name>
</gene>
<evidence type="ECO:0000313" key="13">
    <source>
        <dbReference type="Proteomes" id="UP001472677"/>
    </source>
</evidence>
<evidence type="ECO:0000256" key="6">
    <source>
        <dbReference type="ARBA" id="ARBA00023065"/>
    </source>
</evidence>
<feature type="transmembrane region" description="Helical" evidence="10">
    <location>
        <begin position="121"/>
        <end position="143"/>
    </location>
</feature>
<keyword evidence="7 10" id="KW-0472">Membrane</keyword>
<protein>
    <recommendedName>
        <fullName evidence="11">Potassium channel domain-containing protein</fullName>
    </recommendedName>
</protein>
<keyword evidence="3" id="KW-0813">Transport</keyword>
<evidence type="ECO:0000256" key="8">
    <source>
        <dbReference type="ARBA" id="ARBA00023303"/>
    </source>
</evidence>
<evidence type="ECO:0000256" key="7">
    <source>
        <dbReference type="ARBA" id="ARBA00023136"/>
    </source>
</evidence>
<feature type="transmembrane region" description="Helical" evidence="10">
    <location>
        <begin position="187"/>
        <end position="205"/>
    </location>
</feature>
<dbReference type="EMBL" id="JBBPBM010000024">
    <property type="protein sequence ID" value="KAK8542622.1"/>
    <property type="molecule type" value="Genomic_DNA"/>
</dbReference>
<accession>A0ABR2DMH0</accession>
<dbReference type="Gene3D" id="1.10.287.70">
    <property type="match status" value="2"/>
</dbReference>
<keyword evidence="6" id="KW-0406">Ion transport</keyword>
<feature type="transmembrane region" description="Helical" evidence="10">
    <location>
        <begin position="98"/>
        <end position="115"/>
    </location>
</feature>
<feature type="transmembrane region" description="Helical" evidence="10">
    <location>
        <begin position="69"/>
        <end position="86"/>
    </location>
</feature>
<evidence type="ECO:0000256" key="1">
    <source>
        <dbReference type="ARBA" id="ARBA00004141"/>
    </source>
</evidence>
<sequence>MLGHFNSIIAMASNAAKQAKLPMATAGSPDDENDPKKPTIRSCESTSIAANCAVPSAIRTVLPDLKQLGTYYGIYTGIGTIFLLVLKDHIRGHKTNDFIDSLYMCVVTMTTVGYGDLYPHGIVPELVCSVLITAGMLLFGIAVKIAAKYLVFKQQAVLLNALHVSQKIGPTEALNEIETLKIDYTKCMISLAVMGVHFVIGVFVLCTIEKMEFEDAFYCAISTMTTVGFGDESFSTEFGRAFGMIWVFTGTSCVGQLLLYIVEVYIDIEEKKFVKWVIASNIIDRSGIEAAGDLEKDKAHGAADFILYKMKDTGKIKQEDMSSSMKNLDVDDRSILDMIPSQSSEKK</sequence>
<dbReference type="PANTHER" id="PTHR11003:SF277">
    <property type="entry name" value="TWO-PORE POTASSIUM CHANNEL 1-LIKE"/>
    <property type="match status" value="1"/>
</dbReference>
<feature type="domain" description="Potassium channel" evidence="11">
    <location>
        <begin position="197"/>
        <end position="265"/>
    </location>
</feature>
<proteinExistence type="inferred from homology"/>
<keyword evidence="8" id="KW-0407">Ion channel</keyword>
<feature type="transmembrane region" description="Helical" evidence="10">
    <location>
        <begin position="241"/>
        <end position="262"/>
    </location>
</feature>
<feature type="region of interest" description="Disordered" evidence="9">
    <location>
        <begin position="318"/>
        <end position="347"/>
    </location>
</feature>
<evidence type="ECO:0000256" key="2">
    <source>
        <dbReference type="ARBA" id="ARBA00010159"/>
    </source>
</evidence>
<evidence type="ECO:0000256" key="10">
    <source>
        <dbReference type="SAM" id="Phobius"/>
    </source>
</evidence>
<reference evidence="12 13" key="1">
    <citation type="journal article" date="2024" name="G3 (Bethesda)">
        <title>Genome assembly of Hibiscus sabdariffa L. provides insights into metabolisms of medicinal natural products.</title>
        <authorList>
            <person name="Kim T."/>
        </authorList>
    </citation>
    <scope>NUCLEOTIDE SEQUENCE [LARGE SCALE GENOMIC DNA]</scope>
    <source>
        <strain evidence="12">TK-2024</strain>
        <tissue evidence="12">Old leaves</tissue>
    </source>
</reference>
<comment type="similarity">
    <text evidence="2">Belongs to the two pore domain potassium channel (TC 1.A.1.7) family.</text>
</comment>
<keyword evidence="13" id="KW-1185">Reference proteome</keyword>